<dbReference type="SUPFAM" id="SSF103196">
    <property type="entry name" value="Roadblock/LC7 domain"/>
    <property type="match status" value="1"/>
</dbReference>
<comment type="caution">
    <text evidence="1">The sequence shown here is derived from an EMBL/GenBank/DDBJ whole genome shotgun (WGS) entry which is preliminary data.</text>
</comment>
<organism evidence="1 2">
    <name type="scientific">Protopolystoma xenopodis</name>
    <dbReference type="NCBI Taxonomy" id="117903"/>
    <lineage>
        <taxon>Eukaryota</taxon>
        <taxon>Metazoa</taxon>
        <taxon>Spiralia</taxon>
        <taxon>Lophotrochozoa</taxon>
        <taxon>Platyhelminthes</taxon>
        <taxon>Monogenea</taxon>
        <taxon>Polyopisthocotylea</taxon>
        <taxon>Polystomatidea</taxon>
        <taxon>Polystomatidae</taxon>
        <taxon>Protopolystoma</taxon>
    </lineage>
</organism>
<dbReference type="AlphaFoldDB" id="A0A448WPN8"/>
<protein>
    <submittedName>
        <fullName evidence="1">Uncharacterized protein</fullName>
    </submittedName>
</protein>
<dbReference type="SMART" id="SM01278">
    <property type="entry name" value="MAPKK1_Int"/>
    <property type="match status" value="1"/>
</dbReference>
<sequence>MAGAQTENMPEQALHTYVVSSFISAIQQSVKMGMGEMKRMITRYQDMQIVQFNYTGDQKFTPIYLTVVGQRACDVDCLGFPMATVDGSDS</sequence>
<gene>
    <name evidence="1" type="ORF">PXEA_LOCUS10328</name>
</gene>
<dbReference type="GO" id="GO:0032006">
    <property type="term" value="P:regulation of TOR signaling"/>
    <property type="evidence" value="ECO:0007669"/>
    <property type="project" value="InterPro"/>
</dbReference>
<reference evidence="1" key="1">
    <citation type="submission" date="2018-11" db="EMBL/GenBank/DDBJ databases">
        <authorList>
            <consortium name="Pathogen Informatics"/>
        </authorList>
    </citation>
    <scope>NUCLEOTIDE SEQUENCE</scope>
</reference>
<name>A0A448WPN8_9PLAT</name>
<dbReference type="OrthoDB" id="343907at2759"/>
<dbReference type="InterPro" id="IPR015019">
    <property type="entry name" value="LAMTOR3"/>
</dbReference>
<keyword evidence="2" id="KW-1185">Reference proteome</keyword>
<proteinExistence type="predicted"/>
<evidence type="ECO:0000313" key="1">
    <source>
        <dbReference type="EMBL" id="VEL16888.1"/>
    </source>
</evidence>
<dbReference type="Gene3D" id="3.30.450.30">
    <property type="entry name" value="Dynein light chain 2a, cytoplasmic"/>
    <property type="match status" value="1"/>
</dbReference>
<dbReference type="Proteomes" id="UP000784294">
    <property type="component" value="Unassembled WGS sequence"/>
</dbReference>
<evidence type="ECO:0000313" key="2">
    <source>
        <dbReference type="Proteomes" id="UP000784294"/>
    </source>
</evidence>
<dbReference type="Pfam" id="PF08923">
    <property type="entry name" value="MAPKK1_Int"/>
    <property type="match status" value="1"/>
</dbReference>
<accession>A0A448WPN8</accession>
<dbReference type="EMBL" id="CAAALY010030255">
    <property type="protein sequence ID" value="VEL16888.1"/>
    <property type="molecule type" value="Genomic_DNA"/>
</dbReference>